<dbReference type="InterPro" id="IPR019903">
    <property type="entry name" value="RIC_family"/>
</dbReference>
<reference evidence="3" key="1">
    <citation type="journal article" date="2019" name="Int. J. Syst. Evol. Microbiol.">
        <title>The Global Catalogue of Microorganisms (GCM) 10K type strain sequencing project: providing services to taxonomists for standard genome sequencing and annotation.</title>
        <authorList>
            <consortium name="The Broad Institute Genomics Platform"/>
            <consortium name="The Broad Institute Genome Sequencing Center for Infectious Disease"/>
            <person name="Wu L."/>
            <person name="Ma J."/>
        </authorList>
    </citation>
    <scope>NUCLEOTIDE SEQUENCE [LARGE SCALE GENOMIC DNA]</scope>
    <source>
        <strain evidence="3">CECT 7956</strain>
    </source>
</reference>
<evidence type="ECO:0000313" key="2">
    <source>
        <dbReference type="EMBL" id="MFC3812879.1"/>
    </source>
</evidence>
<name>A0ABV7Z0A3_9BACT</name>
<organism evidence="2 3">
    <name type="scientific">Lacihabitans lacunae</name>
    <dbReference type="NCBI Taxonomy" id="1028214"/>
    <lineage>
        <taxon>Bacteria</taxon>
        <taxon>Pseudomonadati</taxon>
        <taxon>Bacteroidota</taxon>
        <taxon>Cytophagia</taxon>
        <taxon>Cytophagales</taxon>
        <taxon>Leadbetterellaceae</taxon>
        <taxon>Lacihabitans</taxon>
    </lineage>
</organism>
<evidence type="ECO:0000256" key="1">
    <source>
        <dbReference type="ARBA" id="ARBA00004496"/>
    </source>
</evidence>
<dbReference type="RefSeq" id="WP_379839785.1">
    <property type="nucleotide sequence ID" value="NZ_JBHRYQ010000001.1"/>
</dbReference>
<proteinExistence type="predicted"/>
<dbReference type="Gene3D" id="1.20.120.520">
    <property type="entry name" value="nmb1532 protein domain like"/>
    <property type="match status" value="1"/>
</dbReference>
<comment type="subcellular location">
    <subcellularLocation>
        <location evidence="1">Cytoplasm</location>
    </subcellularLocation>
</comment>
<sequence>MESKTLEDLVEGNKMYQLVTERLEVKNPSSTDLFERFDMEAELMALILDLYNEDDTDFPYEKLQNFPPDQVLSYLQASHKLYLSKKLPEIELTMEHFFSRYGESHPLLTSLTLFFNQYKNRLVAHIRMEEKEFFPFIKRLIAASKGELTSAEVNEILATKSIDDFNDHHDPIEDDLKEVSALIHTYSSKEETPLPFRVFLNQVELFELELRKHAIIEDHVLVPIAKELERTLKQK</sequence>
<dbReference type="Proteomes" id="UP001595616">
    <property type="component" value="Unassembled WGS sequence"/>
</dbReference>
<evidence type="ECO:0000313" key="3">
    <source>
        <dbReference type="Proteomes" id="UP001595616"/>
    </source>
</evidence>
<dbReference type="EMBL" id="JBHRYQ010000001">
    <property type="protein sequence ID" value="MFC3812879.1"/>
    <property type="molecule type" value="Genomic_DNA"/>
</dbReference>
<dbReference type="PANTHER" id="PTHR36438">
    <property type="entry name" value="IRON-SULFUR CLUSTER REPAIR PROTEIN YTFE"/>
    <property type="match status" value="1"/>
</dbReference>
<keyword evidence="3" id="KW-1185">Reference proteome</keyword>
<gene>
    <name evidence="2" type="ORF">ACFOOI_19605</name>
</gene>
<protein>
    <submittedName>
        <fullName evidence="2">Hemerythrin</fullName>
    </submittedName>
</protein>
<accession>A0ABV7Z0A3</accession>
<comment type="caution">
    <text evidence="2">The sequence shown here is derived from an EMBL/GenBank/DDBJ whole genome shotgun (WGS) entry which is preliminary data.</text>
</comment>
<dbReference type="PANTHER" id="PTHR36438:SF1">
    <property type="entry name" value="IRON-SULFUR CLUSTER REPAIR PROTEIN YTFE"/>
    <property type="match status" value="1"/>
</dbReference>